<dbReference type="SUPFAM" id="SSF88697">
    <property type="entry name" value="PUA domain-like"/>
    <property type="match status" value="1"/>
</dbReference>
<dbReference type="OrthoDB" id="5522492at2"/>
<evidence type="ECO:0000313" key="3">
    <source>
        <dbReference type="Proteomes" id="UP000460272"/>
    </source>
</evidence>
<evidence type="ECO:0000259" key="1">
    <source>
        <dbReference type="Pfam" id="PF04266"/>
    </source>
</evidence>
<proteinExistence type="predicted"/>
<sequence>MSQNDRALLLSIRPRYAQAILSGTKSAEIRRQRPTVHPGTPVIIYATKPVGALVGTARIANIAEGTPADIWERHQN</sequence>
<dbReference type="EMBL" id="RPFW01000010">
    <property type="protein sequence ID" value="TVZ00167.1"/>
    <property type="molecule type" value="Genomic_DNA"/>
</dbReference>
<dbReference type="InterPro" id="IPR015947">
    <property type="entry name" value="PUA-like_sf"/>
</dbReference>
<comment type="caution">
    <text evidence="2">The sequence shown here is derived from an EMBL/GenBank/DDBJ whole genome shotgun (WGS) entry which is preliminary data.</text>
</comment>
<feature type="domain" description="ASCH" evidence="1">
    <location>
        <begin position="10"/>
        <end position="63"/>
    </location>
</feature>
<dbReference type="Pfam" id="PF04266">
    <property type="entry name" value="ASCH"/>
    <property type="match status" value="1"/>
</dbReference>
<protein>
    <submittedName>
        <fullName evidence="2">ASCH domain-containing protein</fullName>
    </submittedName>
</protein>
<evidence type="ECO:0000313" key="2">
    <source>
        <dbReference type="EMBL" id="TVZ00167.1"/>
    </source>
</evidence>
<dbReference type="InterPro" id="IPR007374">
    <property type="entry name" value="ASCH_domain"/>
</dbReference>
<gene>
    <name evidence="2" type="ORF">EAS64_39670</name>
</gene>
<accession>A0A6P2BNG3</accession>
<organism evidence="2 3">
    <name type="scientific">Trebonia kvetii</name>
    <dbReference type="NCBI Taxonomy" id="2480626"/>
    <lineage>
        <taxon>Bacteria</taxon>
        <taxon>Bacillati</taxon>
        <taxon>Actinomycetota</taxon>
        <taxon>Actinomycetes</taxon>
        <taxon>Streptosporangiales</taxon>
        <taxon>Treboniaceae</taxon>
        <taxon>Trebonia</taxon>
    </lineage>
</organism>
<dbReference type="Gene3D" id="2.30.130.30">
    <property type="entry name" value="Hypothetical protein"/>
    <property type="match status" value="1"/>
</dbReference>
<reference evidence="2 3" key="1">
    <citation type="submission" date="2018-11" db="EMBL/GenBank/DDBJ databases">
        <title>Trebonia kvetii gen.nov., sp.nov., a novel acidophilic actinobacterium, and proposal of the new actinobacterial family Treboniaceae fam. nov.</title>
        <authorList>
            <person name="Rapoport D."/>
            <person name="Sagova-Mareckova M."/>
            <person name="Sedlacek I."/>
            <person name="Provaznik J."/>
            <person name="Kralova S."/>
            <person name="Pavlinic D."/>
            <person name="Benes V."/>
            <person name="Kopecky J."/>
        </authorList>
    </citation>
    <scope>NUCLEOTIDE SEQUENCE [LARGE SCALE GENOMIC DNA]</scope>
    <source>
        <strain evidence="2 3">15Tr583</strain>
    </source>
</reference>
<dbReference type="AlphaFoldDB" id="A0A6P2BNG3"/>
<name>A0A6P2BNG3_9ACTN</name>
<dbReference type="RefSeq" id="WP_145861810.1">
    <property type="nucleotide sequence ID" value="NZ_RPFW01000010.1"/>
</dbReference>
<keyword evidence="3" id="KW-1185">Reference proteome</keyword>
<dbReference type="Proteomes" id="UP000460272">
    <property type="component" value="Unassembled WGS sequence"/>
</dbReference>